<organism evidence="3 4">
    <name type="scientific">Filobacillus milosensis</name>
    <dbReference type="NCBI Taxonomy" id="94137"/>
    <lineage>
        <taxon>Bacteria</taxon>
        <taxon>Bacillati</taxon>
        <taxon>Bacillota</taxon>
        <taxon>Bacilli</taxon>
        <taxon>Bacillales</taxon>
        <taxon>Bacillaceae</taxon>
        <taxon>Filobacillus</taxon>
    </lineage>
</organism>
<feature type="transmembrane region" description="Helical" evidence="2">
    <location>
        <begin position="264"/>
        <end position="282"/>
    </location>
</feature>
<evidence type="ECO:0000313" key="3">
    <source>
        <dbReference type="EMBL" id="TFB22098.1"/>
    </source>
</evidence>
<evidence type="ECO:0008006" key="5">
    <source>
        <dbReference type="Google" id="ProtNLM"/>
    </source>
</evidence>
<dbReference type="Proteomes" id="UP000297975">
    <property type="component" value="Unassembled WGS sequence"/>
</dbReference>
<reference evidence="3 4" key="1">
    <citation type="submission" date="2019-03" db="EMBL/GenBank/DDBJ databases">
        <authorList>
            <person name="He R.-H."/>
        </authorList>
    </citation>
    <scope>NUCLEOTIDE SEQUENCE [LARGE SCALE GENOMIC DNA]</scope>
    <source>
        <strain evidence="4">SH 714</strain>
    </source>
</reference>
<evidence type="ECO:0000313" key="4">
    <source>
        <dbReference type="Proteomes" id="UP000297975"/>
    </source>
</evidence>
<dbReference type="OrthoDB" id="2352496at2"/>
<feature type="region of interest" description="Disordered" evidence="1">
    <location>
        <begin position="230"/>
        <end position="253"/>
    </location>
</feature>
<feature type="compositionally biased region" description="Acidic residues" evidence="1">
    <location>
        <begin position="230"/>
        <end position="239"/>
    </location>
</feature>
<evidence type="ECO:0000256" key="2">
    <source>
        <dbReference type="SAM" id="Phobius"/>
    </source>
</evidence>
<dbReference type="EMBL" id="SOPW01000006">
    <property type="protein sequence ID" value="TFB22098.1"/>
    <property type="molecule type" value="Genomic_DNA"/>
</dbReference>
<name>A0A4Y8IP59_9BACI</name>
<keyword evidence="4" id="KW-1185">Reference proteome</keyword>
<sequence>MHNHNHPFIKSQKIVIEIFTLWILYFAYLILFKQEPQIISFLFYVTISIAIYLFLKTTFQEKLKLFHFISLTPLFFLIAWVSGLSIIASLFFSGFLVWRMIRHDDVAELETETTYIGIAIAATFLGHIIGVYQHSEYADGIVLMLVIQLSVLFVGKLIFHLFSQEGNSLKKRLYTFAFLIFLLFGGATLIYSAYPILRNIYYTAIHGVIGLFVTILRPLFKYVETIEPKEAEEEDEQEIEQGTGERPEDSLTERASEPVITSEHLMIAFFVVVTIILILIIYKKRHTLMKSVKLSDRNNDDFASTSNLTREKKLWKFRQGSKAPKNEVRKEFFKLEEWAAKKGIGRYKDESIHDYLQRYNIKHLVDDDVIQIYRNVRYGFSDIDSHNKNYYITQINQLKQHLKEYLKKEREEENNDQDKN</sequence>
<feature type="transmembrane region" description="Helical" evidence="2">
    <location>
        <begin position="14"/>
        <end position="32"/>
    </location>
</feature>
<keyword evidence="2" id="KW-1133">Transmembrane helix</keyword>
<keyword evidence="2" id="KW-0472">Membrane</keyword>
<feature type="transmembrane region" description="Helical" evidence="2">
    <location>
        <begin position="174"/>
        <end position="194"/>
    </location>
</feature>
<feature type="transmembrane region" description="Helical" evidence="2">
    <location>
        <begin position="75"/>
        <end position="101"/>
    </location>
</feature>
<keyword evidence="2" id="KW-0812">Transmembrane</keyword>
<protein>
    <recommendedName>
        <fullName evidence="5">DUF4129 domain-containing protein</fullName>
    </recommendedName>
</protein>
<feature type="transmembrane region" description="Helical" evidence="2">
    <location>
        <begin position="201"/>
        <end position="220"/>
    </location>
</feature>
<feature type="transmembrane region" description="Helical" evidence="2">
    <location>
        <begin position="38"/>
        <end position="55"/>
    </location>
</feature>
<comment type="caution">
    <text evidence="3">The sequence shown here is derived from an EMBL/GenBank/DDBJ whole genome shotgun (WGS) entry which is preliminary data.</text>
</comment>
<gene>
    <name evidence="3" type="ORF">E3U55_07290</name>
</gene>
<feature type="compositionally biased region" description="Basic and acidic residues" evidence="1">
    <location>
        <begin position="243"/>
        <end position="253"/>
    </location>
</feature>
<dbReference type="RefSeq" id="WP_134339770.1">
    <property type="nucleotide sequence ID" value="NZ_SOPW01000006.1"/>
</dbReference>
<evidence type="ECO:0000256" key="1">
    <source>
        <dbReference type="SAM" id="MobiDB-lite"/>
    </source>
</evidence>
<feature type="transmembrane region" description="Helical" evidence="2">
    <location>
        <begin position="141"/>
        <end position="162"/>
    </location>
</feature>
<proteinExistence type="predicted"/>
<dbReference type="AlphaFoldDB" id="A0A4Y8IP59"/>
<feature type="transmembrane region" description="Helical" evidence="2">
    <location>
        <begin position="113"/>
        <end position="132"/>
    </location>
</feature>
<accession>A0A4Y8IP59</accession>